<gene>
    <name evidence="1" type="ORF">H7F16_13055</name>
</gene>
<evidence type="ECO:0000313" key="1">
    <source>
        <dbReference type="EMBL" id="MBC2836441.1"/>
    </source>
</evidence>
<dbReference type="Proteomes" id="UP000555411">
    <property type="component" value="Unassembled WGS sequence"/>
</dbReference>
<name>A0A842IA22_9RHOB</name>
<dbReference type="EMBL" id="JACLQD010000003">
    <property type="protein sequence ID" value="MBC2836441.1"/>
    <property type="molecule type" value="Genomic_DNA"/>
</dbReference>
<accession>A0A842IA22</accession>
<dbReference type="RefSeq" id="WP_185798040.1">
    <property type="nucleotide sequence ID" value="NZ_JACLQD010000003.1"/>
</dbReference>
<evidence type="ECO:0000313" key="2">
    <source>
        <dbReference type="Proteomes" id="UP000555411"/>
    </source>
</evidence>
<dbReference type="AlphaFoldDB" id="A0A842IA22"/>
<reference evidence="1 2" key="1">
    <citation type="journal article" date="2017" name="Int. J. Syst. Evol. Microbiol.">
        <title>Gemmobacter straminiformis sp. nov., isolated from an artificial fountain.</title>
        <authorList>
            <person name="Kang J.Y."/>
            <person name="Kim M.J."/>
            <person name="Chun J."/>
            <person name="Son K.P."/>
            <person name="Jahng K.Y."/>
        </authorList>
    </citation>
    <scope>NUCLEOTIDE SEQUENCE [LARGE SCALE GENOMIC DNA]</scope>
    <source>
        <strain evidence="1 2">CAM-8</strain>
    </source>
</reference>
<comment type="caution">
    <text evidence="1">The sequence shown here is derived from an EMBL/GenBank/DDBJ whole genome shotgun (WGS) entry which is preliminary data.</text>
</comment>
<sequence length="305" mass="34033">MKLFKISFRINPLAETSRETKKALENDPKCRPLVLAYYYEDSVELNERKWDDKELFEALTAFVRYDLQVLSVALADAVKNSQKKGEPLSELVKDVIADFKQKLDKKISRGLDELKGDGGANKATAKSMTDALKKIAADVSEDAITKAADALKSFVETFAKAIGDEEVTLDRLVSSKAIREYEKIMAAFTKSTKAADQSIQGVISAVKQIKNKKDLEARIVAIIESVKSDVSTFEDYLSEYKEFEREAGAIKSELGNKTVSAKNLHDIIKDLDKLKGADKKAKDIRTKSANARRQLKQAMTDLKLK</sequence>
<keyword evidence="2" id="KW-1185">Reference proteome</keyword>
<protein>
    <submittedName>
        <fullName evidence="1">Uncharacterized protein</fullName>
    </submittedName>
</protein>
<proteinExistence type="predicted"/>
<organism evidence="1 2">
    <name type="scientific">Paragemmobacter straminiformis</name>
    <dbReference type="NCBI Taxonomy" id="2045119"/>
    <lineage>
        <taxon>Bacteria</taxon>
        <taxon>Pseudomonadati</taxon>
        <taxon>Pseudomonadota</taxon>
        <taxon>Alphaproteobacteria</taxon>
        <taxon>Rhodobacterales</taxon>
        <taxon>Paracoccaceae</taxon>
        <taxon>Paragemmobacter</taxon>
    </lineage>
</organism>